<dbReference type="AlphaFoldDB" id="A0A482XG78"/>
<dbReference type="InParanoid" id="A0A482XG78"/>
<feature type="transmembrane region" description="Helical" evidence="1">
    <location>
        <begin position="62"/>
        <end position="81"/>
    </location>
</feature>
<sequence>MAKSSTDLKNTVASAFSKIFKPVNQSNILYHYTPIVGLTSYTVLSVNVMNPDLIISVFPKRDITNILLVNSLVGVGLHVYNRPILTDAAPKSKVMYCAYGSLLFSFGSVLLWAVLRTIVPDNKLLTTVLGLASGFTLTAVGKECLDFVDSKVKSVK</sequence>
<protein>
    <submittedName>
        <fullName evidence="2">Uncharacterized protein</fullName>
    </submittedName>
</protein>
<dbReference type="PANTHER" id="PTHR38640:SF1">
    <property type="entry name" value="GEO09659P1"/>
    <property type="match status" value="1"/>
</dbReference>
<feature type="transmembrane region" description="Helical" evidence="1">
    <location>
        <begin position="93"/>
        <end position="115"/>
    </location>
</feature>
<evidence type="ECO:0000313" key="3">
    <source>
        <dbReference type="Proteomes" id="UP000291343"/>
    </source>
</evidence>
<accession>A0A482XG78</accession>
<dbReference type="EMBL" id="QKKF02010319">
    <property type="protein sequence ID" value="RZF44737.1"/>
    <property type="molecule type" value="Genomic_DNA"/>
</dbReference>
<reference evidence="2 3" key="1">
    <citation type="journal article" date="2017" name="Gigascience">
        <title>Genome sequence of the small brown planthopper, Laodelphax striatellus.</title>
        <authorList>
            <person name="Zhu J."/>
            <person name="Jiang F."/>
            <person name="Wang X."/>
            <person name="Yang P."/>
            <person name="Bao Y."/>
            <person name="Zhao W."/>
            <person name="Wang W."/>
            <person name="Lu H."/>
            <person name="Wang Q."/>
            <person name="Cui N."/>
            <person name="Li J."/>
            <person name="Chen X."/>
            <person name="Luo L."/>
            <person name="Yu J."/>
            <person name="Kang L."/>
            <person name="Cui F."/>
        </authorList>
    </citation>
    <scope>NUCLEOTIDE SEQUENCE [LARGE SCALE GENOMIC DNA]</scope>
    <source>
        <strain evidence="2">Lst14</strain>
    </source>
</reference>
<proteinExistence type="predicted"/>
<dbReference type="FunCoup" id="A0A482XG78">
    <property type="interactions" value="26"/>
</dbReference>
<gene>
    <name evidence="2" type="ORF">LSTR_LSTR000689</name>
</gene>
<dbReference type="Proteomes" id="UP000291343">
    <property type="component" value="Unassembled WGS sequence"/>
</dbReference>
<organism evidence="2 3">
    <name type="scientific">Laodelphax striatellus</name>
    <name type="common">Small brown planthopper</name>
    <name type="synonym">Delphax striatella</name>
    <dbReference type="NCBI Taxonomy" id="195883"/>
    <lineage>
        <taxon>Eukaryota</taxon>
        <taxon>Metazoa</taxon>
        <taxon>Ecdysozoa</taxon>
        <taxon>Arthropoda</taxon>
        <taxon>Hexapoda</taxon>
        <taxon>Insecta</taxon>
        <taxon>Pterygota</taxon>
        <taxon>Neoptera</taxon>
        <taxon>Paraneoptera</taxon>
        <taxon>Hemiptera</taxon>
        <taxon>Auchenorrhyncha</taxon>
        <taxon>Fulgoroidea</taxon>
        <taxon>Delphacidae</taxon>
        <taxon>Criomorphinae</taxon>
        <taxon>Laodelphax</taxon>
    </lineage>
</organism>
<keyword evidence="1" id="KW-1133">Transmembrane helix</keyword>
<dbReference type="PANTHER" id="PTHR38640">
    <property type="entry name" value="GEO09659P1"/>
    <property type="match status" value="1"/>
</dbReference>
<evidence type="ECO:0000256" key="1">
    <source>
        <dbReference type="SAM" id="Phobius"/>
    </source>
</evidence>
<keyword evidence="1" id="KW-0472">Membrane</keyword>
<evidence type="ECO:0000313" key="2">
    <source>
        <dbReference type="EMBL" id="RZF44737.1"/>
    </source>
</evidence>
<keyword evidence="3" id="KW-1185">Reference proteome</keyword>
<name>A0A482XG78_LAOST</name>
<keyword evidence="1" id="KW-0812">Transmembrane</keyword>
<feature type="transmembrane region" description="Helical" evidence="1">
    <location>
        <begin position="29"/>
        <end position="50"/>
    </location>
</feature>
<dbReference type="OrthoDB" id="5915502at2759"/>
<comment type="caution">
    <text evidence="2">The sequence shown here is derived from an EMBL/GenBank/DDBJ whole genome shotgun (WGS) entry which is preliminary data.</text>
</comment>